<dbReference type="Gene3D" id="3.40.630.30">
    <property type="match status" value="1"/>
</dbReference>
<keyword evidence="15" id="KW-1185">Reference proteome</keyword>
<evidence type="ECO:0000256" key="8">
    <source>
        <dbReference type="ARBA" id="ARBA00039074"/>
    </source>
</evidence>
<proteinExistence type="inferred from homology"/>
<sequence>MKAKIISNKQKWNNIILENNGTVFHLYEWGKLMEYLPYVTFYPTILEDGNNQVYIPIFEQNQRISASLLGYGGPVIVGNKQIELESIQEIIFSHFGNYITNLLIPHNSNTISTYNISSWRGKTTYLLSLPQSYEEIWNSCSGKARTSVRYSIKQGVEVRKLSRSELKTFYHLYLEHAKTVGSSYIINYELFVDCFEKLSDNSLFLGAYKDSQLVSSSVFLYDHYAMYYWININNHLGKKMQASYQIMEFALKSAVEYRLKVMDFGYSHTKEIAKPKIYWGAKTEHCPILK</sequence>
<evidence type="ECO:0000256" key="9">
    <source>
        <dbReference type="ARBA" id="ARBA00040679"/>
    </source>
</evidence>
<evidence type="ECO:0000256" key="6">
    <source>
        <dbReference type="ARBA" id="ARBA00023315"/>
    </source>
</evidence>
<dbReference type="PANTHER" id="PTHR36174:SF1">
    <property type="entry name" value="LIPID II:GLYCINE GLYCYLTRANSFERASE"/>
    <property type="match status" value="1"/>
</dbReference>
<keyword evidence="7" id="KW-0961">Cell wall biogenesis/degradation</keyword>
<dbReference type="GO" id="GO:0005737">
    <property type="term" value="C:cytoplasm"/>
    <property type="evidence" value="ECO:0007669"/>
    <property type="project" value="UniProtKB-SubCell"/>
</dbReference>
<protein>
    <recommendedName>
        <fullName evidence="9">Lipid II:glycine glycyltransferase</fullName>
        <ecNumber evidence="8">2.3.2.16</ecNumber>
    </recommendedName>
    <alternativeName>
        <fullName evidence="10">Factor essential for expression of methicillin resistance X</fullName>
    </alternativeName>
</protein>
<dbReference type="PANTHER" id="PTHR36174">
    <property type="entry name" value="LIPID II:GLYCINE GLYCYLTRANSFERASE"/>
    <property type="match status" value="1"/>
</dbReference>
<dbReference type="SUPFAM" id="SSF55729">
    <property type="entry name" value="Acyl-CoA N-acyltransferases (Nat)"/>
    <property type="match status" value="1"/>
</dbReference>
<evidence type="ECO:0000313" key="15">
    <source>
        <dbReference type="Proteomes" id="UP001356080"/>
    </source>
</evidence>
<comment type="catalytic activity">
    <reaction evidence="11">
        <text>beta-D-GlcNAc-(1-&gt;4)-Mur2Ac(oyl-L-Ala-D-isoglutaminyl-L-Lys-D-Ala-D-Ala)-di-trans,octa-cis-undecaprenyl diphosphate + glycyl-tRNA(Gly) = beta-D-GlcNAc-(1-&gt;4)-Mur2Ac(oyl-L-Ala-D-isoglutaminyl-L-Lys-(N(6)-Gly)-D-Ala-D-Ala)-di-trans,octa-cis-undecaprenyl diphosphate + tRNA(Gly) + H(+)</text>
        <dbReference type="Rhea" id="RHEA:30435"/>
        <dbReference type="Rhea" id="RHEA-COMP:9664"/>
        <dbReference type="Rhea" id="RHEA-COMP:9683"/>
        <dbReference type="ChEBI" id="CHEBI:15378"/>
        <dbReference type="ChEBI" id="CHEBI:62233"/>
        <dbReference type="ChEBI" id="CHEBI:62234"/>
        <dbReference type="ChEBI" id="CHEBI:78442"/>
        <dbReference type="ChEBI" id="CHEBI:78522"/>
        <dbReference type="EC" id="2.3.2.16"/>
    </reaction>
</comment>
<gene>
    <name evidence="12" type="ORF">A21D_01759</name>
    <name evidence="13" type="ORF">V2W34_11655</name>
</gene>
<dbReference type="Pfam" id="PF02388">
    <property type="entry name" value="FemAB"/>
    <property type="match status" value="1"/>
</dbReference>
<dbReference type="GO" id="GO:0016755">
    <property type="term" value="F:aminoacyltransferase activity"/>
    <property type="evidence" value="ECO:0007669"/>
    <property type="project" value="InterPro"/>
</dbReference>
<keyword evidence="6" id="KW-0012">Acyltransferase</keyword>
<evidence type="ECO:0000256" key="4">
    <source>
        <dbReference type="ARBA" id="ARBA00022960"/>
    </source>
</evidence>
<reference evidence="12" key="1">
    <citation type="submission" date="2016-11" db="EMBL/GenBank/DDBJ databases">
        <title>Complete genome sequence of Virgibacillus dokdonensis 21D, a halophilic bacterium isolated from the deep hypersaline anoxic basin Discovery in the Mediterranean Sea.</title>
        <authorList>
            <person name="Zeaiter Z."/>
            <person name="Booth J.M."/>
            <person name="Prosdocimi E.M."/>
            <person name="Mapelli F."/>
            <person name="Fusi M."/>
            <person name="Daffonchio D."/>
            <person name="Borin S."/>
            <person name="Crotti E."/>
        </authorList>
    </citation>
    <scope>NUCLEOTIDE SEQUENCE</scope>
    <source>
        <strain evidence="12">21D</strain>
    </source>
</reference>
<comment type="subcellular location">
    <subcellularLocation>
        <location evidence="1">Cytoplasm</location>
    </subcellularLocation>
</comment>
<dbReference type="GO" id="GO:0071555">
    <property type="term" value="P:cell wall organization"/>
    <property type="evidence" value="ECO:0007669"/>
    <property type="project" value="UniProtKB-KW"/>
</dbReference>
<organism evidence="12 14">
    <name type="scientific">Virgibacillus dokdonensis</name>
    <dbReference type="NCBI Taxonomy" id="302167"/>
    <lineage>
        <taxon>Bacteria</taxon>
        <taxon>Bacillati</taxon>
        <taxon>Bacillota</taxon>
        <taxon>Bacilli</taxon>
        <taxon>Bacillales</taxon>
        <taxon>Bacillaceae</taxon>
        <taxon>Virgibacillus</taxon>
    </lineage>
</organism>
<name>A0A2K9J6J4_9BACI</name>
<keyword evidence="5" id="KW-0573">Peptidoglycan synthesis</keyword>
<dbReference type="EMBL" id="CP018622">
    <property type="protein sequence ID" value="AUJ24840.1"/>
    <property type="molecule type" value="Genomic_DNA"/>
</dbReference>
<evidence type="ECO:0000256" key="10">
    <source>
        <dbReference type="ARBA" id="ARBA00042933"/>
    </source>
</evidence>
<accession>A0A2K9J6J4</accession>
<dbReference type="AlphaFoldDB" id="A0A2K9J6J4"/>
<evidence type="ECO:0000256" key="7">
    <source>
        <dbReference type="ARBA" id="ARBA00023316"/>
    </source>
</evidence>
<keyword evidence="3" id="KW-0808">Transferase</keyword>
<dbReference type="EMBL" id="JAZHPM010000019">
    <property type="protein sequence ID" value="MEF2292657.1"/>
    <property type="molecule type" value="Genomic_DNA"/>
</dbReference>
<dbReference type="KEGG" id="vpn:A21D_01759"/>
<dbReference type="InterPro" id="IPR003447">
    <property type="entry name" value="FEMABX"/>
</dbReference>
<dbReference type="Proteomes" id="UP000234237">
    <property type="component" value="Chromosome"/>
</dbReference>
<evidence type="ECO:0000313" key="13">
    <source>
        <dbReference type="EMBL" id="MEF2292657.1"/>
    </source>
</evidence>
<keyword evidence="4" id="KW-0133">Cell shape</keyword>
<evidence type="ECO:0000256" key="3">
    <source>
        <dbReference type="ARBA" id="ARBA00022679"/>
    </source>
</evidence>
<dbReference type="RefSeq" id="WP_101933254.1">
    <property type="nucleotide sequence ID" value="NZ_CP018622.1"/>
</dbReference>
<dbReference type="EC" id="2.3.2.16" evidence="8"/>
<evidence type="ECO:0000313" key="14">
    <source>
        <dbReference type="Proteomes" id="UP000234237"/>
    </source>
</evidence>
<dbReference type="InterPro" id="IPR050644">
    <property type="entry name" value="PG_Glycine_Bridge_Synth"/>
</dbReference>
<reference evidence="14" key="2">
    <citation type="submission" date="2016-11" db="EMBL/GenBank/DDBJ databases">
        <title>Complete genome sequence of Virgibacillus pantothenticus 21D, a halophilic bacterium isolated from the deep hypersaline anoxic basin Discovery in the Mediterranean Sea.</title>
        <authorList>
            <person name="Zeaiter Z."/>
            <person name="Booth J.M."/>
            <person name="Prosdocimi E.M."/>
            <person name="Mapelli F."/>
            <person name="Fusi M."/>
            <person name="Daffonchio D."/>
            <person name="Borin S."/>
            <person name="Crotti E."/>
        </authorList>
    </citation>
    <scope>NUCLEOTIDE SEQUENCE [LARGE SCALE GENOMIC DNA]</scope>
    <source>
        <strain evidence="14">21D</strain>
    </source>
</reference>
<evidence type="ECO:0000256" key="11">
    <source>
        <dbReference type="ARBA" id="ARBA00048654"/>
    </source>
</evidence>
<dbReference type="InterPro" id="IPR016181">
    <property type="entry name" value="Acyl_CoA_acyltransferase"/>
</dbReference>
<dbReference type="Proteomes" id="UP001356080">
    <property type="component" value="Unassembled WGS sequence"/>
</dbReference>
<evidence type="ECO:0000256" key="2">
    <source>
        <dbReference type="ARBA" id="ARBA00009943"/>
    </source>
</evidence>
<dbReference type="GO" id="GO:0008360">
    <property type="term" value="P:regulation of cell shape"/>
    <property type="evidence" value="ECO:0007669"/>
    <property type="project" value="UniProtKB-KW"/>
</dbReference>
<comment type="similarity">
    <text evidence="2">Belongs to the FemABX family.</text>
</comment>
<dbReference type="GO" id="GO:0009252">
    <property type="term" value="P:peptidoglycan biosynthetic process"/>
    <property type="evidence" value="ECO:0007669"/>
    <property type="project" value="UniProtKB-KW"/>
</dbReference>
<evidence type="ECO:0000256" key="1">
    <source>
        <dbReference type="ARBA" id="ARBA00004496"/>
    </source>
</evidence>
<reference evidence="13 15" key="3">
    <citation type="submission" date="2024-01" db="EMBL/GenBank/DDBJ databases">
        <title>Survival strategy associated with biotechnological potential of Virgibacillus dokdonensis T4.6 isolated from salt-fermented shrimp paste.</title>
        <authorList>
            <person name="Doan T.V."/>
            <person name="Quach N.T."/>
            <person name="Phi Q.-T."/>
        </authorList>
    </citation>
    <scope>NUCLEOTIDE SEQUENCE [LARGE SCALE GENOMIC DNA]</scope>
    <source>
        <strain evidence="13 15">T4.6</strain>
    </source>
</reference>
<evidence type="ECO:0000256" key="5">
    <source>
        <dbReference type="ARBA" id="ARBA00022984"/>
    </source>
</evidence>
<evidence type="ECO:0000313" key="12">
    <source>
        <dbReference type="EMBL" id="AUJ24840.1"/>
    </source>
</evidence>